<feature type="domain" description="Alkyl hydroperoxide reductase subunit C/ Thiol specific antioxidant" evidence="6">
    <location>
        <begin position="4"/>
        <end position="91"/>
    </location>
</feature>
<dbReference type="CDD" id="cd03017">
    <property type="entry name" value="PRX_BCP"/>
    <property type="match status" value="1"/>
</dbReference>
<dbReference type="AlphaFoldDB" id="A0A316UC73"/>
<evidence type="ECO:0000256" key="2">
    <source>
        <dbReference type="ARBA" id="ARBA00022862"/>
    </source>
</evidence>
<keyword evidence="2" id="KW-0049">Antioxidant</keyword>
<dbReference type="GO" id="GO:0045454">
    <property type="term" value="P:cell redox homeostasis"/>
    <property type="evidence" value="ECO:0007669"/>
    <property type="project" value="TreeGrafter"/>
</dbReference>
<evidence type="ECO:0000256" key="1">
    <source>
        <dbReference type="ARBA" id="ARBA00022559"/>
    </source>
</evidence>
<dbReference type="STRING" id="1684307.A0A316UC73"/>
<dbReference type="RefSeq" id="XP_025349912.1">
    <property type="nucleotide sequence ID" value="XM_025491587.1"/>
</dbReference>
<dbReference type="Gene3D" id="3.40.30.10">
    <property type="entry name" value="Glutaredoxin"/>
    <property type="match status" value="1"/>
</dbReference>
<keyword evidence="8" id="KW-1185">Reference proteome</keyword>
<keyword evidence="5" id="KW-0676">Redox-active center</keyword>
<dbReference type="SUPFAM" id="SSF52833">
    <property type="entry name" value="Thioredoxin-like"/>
    <property type="match status" value="1"/>
</dbReference>
<gene>
    <name evidence="7" type="ORF">BCV69DRAFT_280359</name>
</gene>
<sequence length="113" mass="12499">MERYPKANTGGCTNQAQAYRDEYASWQELGYSVYGLSSDNVTPLKNWKEKYSFEYKLLSDPPRNLIGLLTGTKSKTIRSHVVIDSNGKLADIKLNVPAKESSKQALAAAQKAA</sequence>
<dbReference type="InterPro" id="IPR050924">
    <property type="entry name" value="Peroxiredoxin_BCP/PrxQ"/>
</dbReference>
<dbReference type="GeneID" id="37013321"/>
<keyword evidence="1" id="KW-0575">Peroxidase</keyword>
<evidence type="ECO:0000256" key="5">
    <source>
        <dbReference type="ARBA" id="ARBA00023284"/>
    </source>
</evidence>
<dbReference type="PANTHER" id="PTHR42801">
    <property type="entry name" value="THIOREDOXIN-DEPENDENT PEROXIDE REDUCTASE"/>
    <property type="match status" value="1"/>
</dbReference>
<evidence type="ECO:0000259" key="6">
    <source>
        <dbReference type="Pfam" id="PF00578"/>
    </source>
</evidence>
<accession>A0A316UC73</accession>
<dbReference type="EMBL" id="KZ819322">
    <property type="protein sequence ID" value="PWN22752.1"/>
    <property type="molecule type" value="Genomic_DNA"/>
</dbReference>
<evidence type="ECO:0000313" key="8">
    <source>
        <dbReference type="Proteomes" id="UP000245942"/>
    </source>
</evidence>
<protein>
    <submittedName>
        <fullName evidence="7">AhpC-TSA-domain-containing protein</fullName>
    </submittedName>
</protein>
<evidence type="ECO:0000256" key="4">
    <source>
        <dbReference type="ARBA" id="ARBA00023157"/>
    </source>
</evidence>
<dbReference type="OrthoDB" id="338622at2759"/>
<keyword evidence="3" id="KW-0560">Oxidoreductase</keyword>
<evidence type="ECO:0000256" key="3">
    <source>
        <dbReference type="ARBA" id="ARBA00023002"/>
    </source>
</evidence>
<keyword evidence="4" id="KW-1015">Disulfide bond</keyword>
<dbReference type="GO" id="GO:0008379">
    <property type="term" value="F:thioredoxin peroxidase activity"/>
    <property type="evidence" value="ECO:0007669"/>
    <property type="project" value="TreeGrafter"/>
</dbReference>
<organism evidence="7 8">
    <name type="scientific">Pseudomicrostroma glucosiphilum</name>
    <dbReference type="NCBI Taxonomy" id="1684307"/>
    <lineage>
        <taxon>Eukaryota</taxon>
        <taxon>Fungi</taxon>
        <taxon>Dikarya</taxon>
        <taxon>Basidiomycota</taxon>
        <taxon>Ustilaginomycotina</taxon>
        <taxon>Exobasidiomycetes</taxon>
        <taxon>Microstromatales</taxon>
        <taxon>Microstromatales incertae sedis</taxon>
        <taxon>Pseudomicrostroma</taxon>
    </lineage>
</organism>
<dbReference type="Proteomes" id="UP000245942">
    <property type="component" value="Unassembled WGS sequence"/>
</dbReference>
<reference evidence="7 8" key="1">
    <citation type="journal article" date="2018" name="Mol. Biol. Evol.">
        <title>Broad Genomic Sampling Reveals a Smut Pathogenic Ancestry of the Fungal Clade Ustilaginomycotina.</title>
        <authorList>
            <person name="Kijpornyongpan T."/>
            <person name="Mondo S.J."/>
            <person name="Barry K."/>
            <person name="Sandor L."/>
            <person name="Lee J."/>
            <person name="Lipzen A."/>
            <person name="Pangilinan J."/>
            <person name="LaButti K."/>
            <person name="Hainaut M."/>
            <person name="Henrissat B."/>
            <person name="Grigoriev I.V."/>
            <person name="Spatafora J.W."/>
            <person name="Aime M.C."/>
        </authorList>
    </citation>
    <scope>NUCLEOTIDE SEQUENCE [LARGE SCALE GENOMIC DNA]</scope>
    <source>
        <strain evidence="7 8">MCA 4718</strain>
    </source>
</reference>
<evidence type="ECO:0000313" key="7">
    <source>
        <dbReference type="EMBL" id="PWN22752.1"/>
    </source>
</evidence>
<name>A0A316UC73_9BASI</name>
<dbReference type="InterPro" id="IPR036249">
    <property type="entry name" value="Thioredoxin-like_sf"/>
</dbReference>
<dbReference type="PANTHER" id="PTHR42801:SF23">
    <property type="entry name" value="PEROXIREDOXIN DOT5"/>
    <property type="match status" value="1"/>
</dbReference>
<dbReference type="Pfam" id="PF00578">
    <property type="entry name" value="AhpC-TSA"/>
    <property type="match status" value="1"/>
</dbReference>
<dbReference type="GO" id="GO:0034599">
    <property type="term" value="P:cellular response to oxidative stress"/>
    <property type="evidence" value="ECO:0007669"/>
    <property type="project" value="TreeGrafter"/>
</dbReference>
<proteinExistence type="predicted"/>
<dbReference type="InterPro" id="IPR000866">
    <property type="entry name" value="AhpC/TSA"/>
</dbReference>
<dbReference type="GO" id="GO:0005737">
    <property type="term" value="C:cytoplasm"/>
    <property type="evidence" value="ECO:0007669"/>
    <property type="project" value="TreeGrafter"/>
</dbReference>